<dbReference type="Pfam" id="PF00534">
    <property type="entry name" value="Glycos_transf_1"/>
    <property type="match status" value="1"/>
</dbReference>
<evidence type="ECO:0000259" key="3">
    <source>
        <dbReference type="Pfam" id="PF13439"/>
    </source>
</evidence>
<sequence length="380" mass="43791">MNIKFALDVTWVRHKIVGGTESFTHNLLQGFMETKDTFSLYIIAALDNEQYFRKYEEDERIHLIIAPVNAGSVPKRIIWQNLCLSRFLKKNRIGLCLEPVYAKPFFNISGIKFVTVIHDLEALHFPENHSWVTNIWLRISWFNTVRTSEQVVCISNFVRQDILDTYKISGDNLTTIYDPITIDVSDKCDFARMRMQYGINPEEYYYTVSKLNPHKNLVTLVKVFGEIKKQNIQDIPCKLVISGVNGGMEEELRQVAKSYSLTDELVLTGFVENNVRNCLYSNCKAFLFPSVFEGFGMPLVEAISSGVPVITTNMVCIPEITQNAACYVEDPYSVDEWIGKIKSAYISEVKFDEGIYKPDYIARQYLVVLEKCKTKRRGRR</sequence>
<reference evidence="4 5" key="1">
    <citation type="submission" date="2011-04" db="EMBL/GenBank/DDBJ databases">
        <title>The Genome Sequence of Clostridium citroniae WAL-19142.</title>
        <authorList>
            <consortium name="The Broad Institute Genome Sequencing Platform"/>
            <person name="Earl A."/>
            <person name="Ward D."/>
            <person name="Feldgarden M."/>
            <person name="Gevers D."/>
            <person name="Warren Y.A."/>
            <person name="Tyrrell K.L."/>
            <person name="Citron D.M."/>
            <person name="Goldstein E.J."/>
            <person name="Daigneault M."/>
            <person name="Allen-Vercoe E."/>
            <person name="Young S.K."/>
            <person name="Zeng Q."/>
            <person name="Gargeya S."/>
            <person name="Fitzgerald M."/>
            <person name="Haas B."/>
            <person name="Abouelleil A."/>
            <person name="Alvarado L."/>
            <person name="Arachchi H.M."/>
            <person name="Berlin A."/>
            <person name="Brown A."/>
            <person name="Chapman S.B."/>
            <person name="Chen Z."/>
            <person name="Dunbar C."/>
            <person name="Freedman E."/>
            <person name="Gearin G."/>
            <person name="Gellesch M."/>
            <person name="Goldberg J."/>
            <person name="Griggs A."/>
            <person name="Gujja S."/>
            <person name="Heilman E.R."/>
            <person name="Heiman D."/>
            <person name="Howarth C."/>
            <person name="Larson L."/>
            <person name="Lui A."/>
            <person name="MacDonald P.J."/>
            <person name="Mehta T."/>
            <person name="Montmayeur A."/>
            <person name="Murphy C."/>
            <person name="Neiman D."/>
            <person name="Pearson M."/>
            <person name="Priest M."/>
            <person name="Roberts A."/>
            <person name="Saif S."/>
            <person name="Shea T."/>
            <person name="Shenoy N."/>
            <person name="Sisk P."/>
            <person name="Stolte C."/>
            <person name="Sykes S."/>
            <person name="White J."/>
            <person name="Yandava C."/>
            <person name="Wortman J."/>
            <person name="Nusbaum C."/>
            <person name="Birren B."/>
        </authorList>
    </citation>
    <scope>NUCLEOTIDE SEQUENCE [LARGE SCALE GENOMIC DNA]</scope>
    <source>
        <strain evidence="4 5">WAL-19142</strain>
    </source>
</reference>
<evidence type="ECO:0000313" key="4">
    <source>
        <dbReference type="EMBL" id="KMW16982.1"/>
    </source>
</evidence>
<dbReference type="Gene3D" id="3.40.50.2000">
    <property type="entry name" value="Glycogen Phosphorylase B"/>
    <property type="match status" value="2"/>
</dbReference>
<accession>A0A0J9BVK4</accession>
<keyword evidence="1" id="KW-0808">Transferase</keyword>
<dbReference type="SUPFAM" id="SSF53756">
    <property type="entry name" value="UDP-Glycosyltransferase/glycogen phosphorylase"/>
    <property type="match status" value="1"/>
</dbReference>
<dbReference type="PANTHER" id="PTHR46401:SF2">
    <property type="entry name" value="GLYCOSYLTRANSFERASE WBBK-RELATED"/>
    <property type="match status" value="1"/>
</dbReference>
<protein>
    <recommendedName>
        <fullName evidence="6">Glycosyl transferase family 1 domain-containing protein</fullName>
    </recommendedName>
</protein>
<dbReference type="GeneID" id="93162539"/>
<proteinExistence type="predicted"/>
<dbReference type="PATRIC" id="fig|742734.4.peg.3901"/>
<gene>
    <name evidence="4" type="ORF">HMPREF9470_03635</name>
</gene>
<evidence type="ECO:0000259" key="2">
    <source>
        <dbReference type="Pfam" id="PF00534"/>
    </source>
</evidence>
<dbReference type="OrthoDB" id="9802525at2"/>
<dbReference type="GO" id="GO:0009103">
    <property type="term" value="P:lipopolysaccharide biosynthetic process"/>
    <property type="evidence" value="ECO:0007669"/>
    <property type="project" value="TreeGrafter"/>
</dbReference>
<name>A0A0J9BVK4_9FIRM</name>
<dbReference type="RefSeq" id="WP_048930430.1">
    <property type="nucleotide sequence ID" value="NZ_KQ235880.1"/>
</dbReference>
<dbReference type="Pfam" id="PF13439">
    <property type="entry name" value="Glyco_transf_4"/>
    <property type="match status" value="1"/>
</dbReference>
<dbReference type="EMBL" id="ADLK01000028">
    <property type="protein sequence ID" value="KMW16982.1"/>
    <property type="molecule type" value="Genomic_DNA"/>
</dbReference>
<evidence type="ECO:0000313" key="5">
    <source>
        <dbReference type="Proteomes" id="UP000037392"/>
    </source>
</evidence>
<dbReference type="AlphaFoldDB" id="A0A0J9BVK4"/>
<dbReference type="Proteomes" id="UP000037392">
    <property type="component" value="Unassembled WGS sequence"/>
</dbReference>
<organism evidence="4 5">
    <name type="scientific">[Clostridium] citroniae WAL-19142</name>
    <dbReference type="NCBI Taxonomy" id="742734"/>
    <lineage>
        <taxon>Bacteria</taxon>
        <taxon>Bacillati</taxon>
        <taxon>Bacillota</taxon>
        <taxon>Clostridia</taxon>
        <taxon>Lachnospirales</taxon>
        <taxon>Lachnospiraceae</taxon>
        <taxon>Enterocloster</taxon>
    </lineage>
</organism>
<dbReference type="InterPro" id="IPR001296">
    <property type="entry name" value="Glyco_trans_1"/>
</dbReference>
<evidence type="ECO:0008006" key="6">
    <source>
        <dbReference type="Google" id="ProtNLM"/>
    </source>
</evidence>
<comment type="caution">
    <text evidence="4">The sequence shown here is derived from an EMBL/GenBank/DDBJ whole genome shotgun (WGS) entry which is preliminary data.</text>
</comment>
<feature type="domain" description="Glycosyl transferase family 1" evidence="2">
    <location>
        <begin position="194"/>
        <end position="347"/>
    </location>
</feature>
<feature type="domain" description="Glycosyltransferase subfamily 4-like N-terminal" evidence="3">
    <location>
        <begin position="17"/>
        <end position="182"/>
    </location>
</feature>
<dbReference type="InterPro" id="IPR028098">
    <property type="entry name" value="Glyco_trans_4-like_N"/>
</dbReference>
<dbReference type="CDD" id="cd03809">
    <property type="entry name" value="GT4_MtfB-like"/>
    <property type="match status" value="1"/>
</dbReference>
<evidence type="ECO:0000256" key="1">
    <source>
        <dbReference type="ARBA" id="ARBA00022679"/>
    </source>
</evidence>
<dbReference type="GO" id="GO:0016757">
    <property type="term" value="F:glycosyltransferase activity"/>
    <property type="evidence" value="ECO:0007669"/>
    <property type="project" value="InterPro"/>
</dbReference>
<dbReference type="PANTHER" id="PTHR46401">
    <property type="entry name" value="GLYCOSYLTRANSFERASE WBBK-RELATED"/>
    <property type="match status" value="1"/>
</dbReference>